<dbReference type="OrthoDB" id="1094370at2"/>
<dbReference type="InterPro" id="IPR019920">
    <property type="entry name" value="F420-binding_dom_put"/>
</dbReference>
<gene>
    <name evidence="3" type="ORF">SAMN05660874_03652</name>
</gene>
<dbReference type="RefSeq" id="WP_093419448.1">
    <property type="nucleotide sequence ID" value="NZ_FOZX01000006.1"/>
</dbReference>
<dbReference type="GO" id="GO:0005829">
    <property type="term" value="C:cytosol"/>
    <property type="evidence" value="ECO:0007669"/>
    <property type="project" value="TreeGrafter"/>
</dbReference>
<name>A0A1I6T5T2_9PSEU</name>
<proteinExistence type="predicted"/>
<dbReference type="Pfam" id="PF01243">
    <property type="entry name" value="PNPOx_N"/>
    <property type="match status" value="1"/>
</dbReference>
<dbReference type="EMBL" id="FOZX01000006">
    <property type="protein sequence ID" value="SFS84317.1"/>
    <property type="molecule type" value="Genomic_DNA"/>
</dbReference>
<reference evidence="4" key="1">
    <citation type="submission" date="2016-10" db="EMBL/GenBank/DDBJ databases">
        <authorList>
            <person name="Varghese N."/>
            <person name="Submissions S."/>
        </authorList>
    </citation>
    <scope>NUCLEOTIDE SEQUENCE [LARGE SCALE GENOMIC DNA]</scope>
    <source>
        <strain evidence="4">DSM 44771</strain>
    </source>
</reference>
<keyword evidence="1" id="KW-0560">Oxidoreductase</keyword>
<evidence type="ECO:0000259" key="2">
    <source>
        <dbReference type="Pfam" id="PF01243"/>
    </source>
</evidence>
<accession>A0A1I6T5T2</accession>
<dbReference type="Gene3D" id="2.30.110.10">
    <property type="entry name" value="Electron Transport, Fmn-binding Protein, Chain A"/>
    <property type="match status" value="1"/>
</dbReference>
<dbReference type="GO" id="GO:0070967">
    <property type="term" value="F:coenzyme F420 binding"/>
    <property type="evidence" value="ECO:0007669"/>
    <property type="project" value="TreeGrafter"/>
</dbReference>
<dbReference type="SUPFAM" id="SSF50475">
    <property type="entry name" value="FMN-binding split barrel"/>
    <property type="match status" value="1"/>
</dbReference>
<keyword evidence="4" id="KW-1185">Reference proteome</keyword>
<dbReference type="STRING" id="95161.SAMN05660874_03652"/>
<evidence type="ECO:0000256" key="1">
    <source>
        <dbReference type="ARBA" id="ARBA00023002"/>
    </source>
</evidence>
<dbReference type="AlphaFoldDB" id="A0A1I6T5T2"/>
<organism evidence="3 4">
    <name type="scientific">Saccharopolyspora flava</name>
    <dbReference type="NCBI Taxonomy" id="95161"/>
    <lineage>
        <taxon>Bacteria</taxon>
        <taxon>Bacillati</taxon>
        <taxon>Actinomycetota</taxon>
        <taxon>Actinomycetes</taxon>
        <taxon>Pseudonocardiales</taxon>
        <taxon>Pseudonocardiaceae</taxon>
        <taxon>Saccharopolyspora</taxon>
    </lineage>
</organism>
<dbReference type="GO" id="GO:0016627">
    <property type="term" value="F:oxidoreductase activity, acting on the CH-CH group of donors"/>
    <property type="evidence" value="ECO:0007669"/>
    <property type="project" value="TreeGrafter"/>
</dbReference>
<dbReference type="InterPro" id="IPR012349">
    <property type="entry name" value="Split_barrel_FMN-bd"/>
</dbReference>
<protein>
    <submittedName>
        <fullName evidence="3">PPOX class probable F420-dependent enzyme</fullName>
    </submittedName>
</protein>
<evidence type="ECO:0000313" key="4">
    <source>
        <dbReference type="Proteomes" id="UP000198852"/>
    </source>
</evidence>
<feature type="domain" description="Pyridoxamine 5'-phosphate oxidase N-terminal" evidence="2">
    <location>
        <begin position="4"/>
        <end position="130"/>
    </location>
</feature>
<dbReference type="InterPro" id="IPR011576">
    <property type="entry name" value="Pyridox_Oxase_N"/>
</dbReference>
<dbReference type="Proteomes" id="UP000198852">
    <property type="component" value="Unassembled WGS sequence"/>
</dbReference>
<dbReference type="PANTHER" id="PTHR35176:SF2">
    <property type="entry name" value="F420H(2)-DEPENDENT REDUCTASE RV1155"/>
    <property type="match status" value="1"/>
</dbReference>
<dbReference type="NCBIfam" id="TIGR03618">
    <property type="entry name" value="Rv1155_F420"/>
    <property type="match status" value="1"/>
</dbReference>
<evidence type="ECO:0000313" key="3">
    <source>
        <dbReference type="EMBL" id="SFS84317.1"/>
    </source>
</evidence>
<sequence>MDVDEARELIRSQHRAVLGTLRGDGTPLMTPVLAAVDAEDRVVISTRSSSGKVRNLRRDPRAWLCVLPDEFFGRWFQLDASAEIVELPDAMGPLEEYYRAISGEHDDWESYRDAMRRENRVLLRLTPTRAIG</sequence>
<dbReference type="InterPro" id="IPR052019">
    <property type="entry name" value="F420H2_bilvrd_red/Heme_oxyg"/>
</dbReference>
<dbReference type="PANTHER" id="PTHR35176">
    <property type="entry name" value="HEME OXYGENASE HI_0854-RELATED"/>
    <property type="match status" value="1"/>
</dbReference>